<protein>
    <submittedName>
        <fullName evidence="4">4-hydroxythreonine-4-phosphate dehydrogenase PdxA</fullName>
        <ecNumber evidence="4">1.1.1.262</ecNumber>
    </submittedName>
</protein>
<dbReference type="SUPFAM" id="SSF53659">
    <property type="entry name" value="Isocitrate/Isopropylmalate dehydrogenase-like"/>
    <property type="match status" value="1"/>
</dbReference>
<dbReference type="Proteomes" id="UP000681610">
    <property type="component" value="Unassembled WGS sequence"/>
</dbReference>
<keyword evidence="2 4" id="KW-0560">Oxidoreductase</keyword>
<dbReference type="Pfam" id="PF04166">
    <property type="entry name" value="PdxA"/>
    <property type="match status" value="1"/>
</dbReference>
<gene>
    <name evidence="4" type="primary">pdxA</name>
    <name evidence="4" type="ORF">J4N46_07520</name>
</gene>
<dbReference type="EC" id="1.1.1.262" evidence="4"/>
<sequence length="352" mass="39476">MKEKMIKVGISVGDINGVGLEIILKTFEEHQILELCTPIIFASNKLVSFQRKHFNITTNFQGIDTLNAAIDGKLNVLNCWKETPTVAFGQETEEGGRYAFLSLQKAVEALKNNEIDVLVTAPINKNNIQSDEFHFPGHTDYLAQQLEGNSLMFMVSEDLKVGLMTDHIPLKEVATTITEELMMQKARLMNESLIKDFRLQRPKIAVLGINPHCGDKGVIGKEDEDVLRPALKKLYFDENILVFGPFAADSFFGSQAYRNYDAVLAPYHDQGLIAFKTLAFGSGVNYTAGLNKVRTSPDHGTAYEIAGKGIADPESFRHAIFMAIDIFRNREEYVELTKNPLKIRTLELDKEK</sequence>
<dbReference type="EMBL" id="JAGDYP010000005">
    <property type="protein sequence ID" value="MBO1884271.1"/>
    <property type="molecule type" value="Genomic_DNA"/>
</dbReference>
<dbReference type="PANTHER" id="PTHR30004:SF6">
    <property type="entry name" value="D-THREONATE 4-PHOSPHATE DEHYDROGENASE"/>
    <property type="match status" value="1"/>
</dbReference>
<evidence type="ECO:0000256" key="1">
    <source>
        <dbReference type="ARBA" id="ARBA00022723"/>
    </source>
</evidence>
<evidence type="ECO:0000313" key="4">
    <source>
        <dbReference type="EMBL" id="MBO1884271.1"/>
    </source>
</evidence>
<reference evidence="4 5" key="1">
    <citation type="submission" date="2021-03" db="EMBL/GenBank/DDBJ databases">
        <title>Isolation and description of Capnocytophaga bilenii sp. nov., a novel Capnocytophaga species, isolated from a gingivitis subject.</title>
        <authorList>
            <person name="Antezack A."/>
            <person name="Monnet-Corti V."/>
            <person name="La Scola B."/>
        </authorList>
    </citation>
    <scope>NUCLEOTIDE SEQUENCE [LARGE SCALE GENOMIC DNA]</scope>
    <source>
        <strain evidence="4 5">Marseille-Q4570</strain>
    </source>
</reference>
<dbReference type="InterPro" id="IPR005255">
    <property type="entry name" value="PdxA_fam"/>
</dbReference>
<keyword evidence="1" id="KW-0479">Metal-binding</keyword>
<organism evidence="4 5">
    <name type="scientific">Capnocytophaga bilenii</name>
    <dbReference type="NCBI Taxonomy" id="2819369"/>
    <lineage>
        <taxon>Bacteria</taxon>
        <taxon>Pseudomonadati</taxon>
        <taxon>Bacteroidota</taxon>
        <taxon>Flavobacteriia</taxon>
        <taxon>Flavobacteriales</taxon>
        <taxon>Flavobacteriaceae</taxon>
        <taxon>Capnocytophaga</taxon>
    </lineage>
</organism>
<comment type="caution">
    <text evidence="4">The sequence shown here is derived from an EMBL/GenBank/DDBJ whole genome shotgun (WGS) entry which is preliminary data.</text>
</comment>
<keyword evidence="3" id="KW-0520">NAD</keyword>
<dbReference type="Gene3D" id="3.40.718.10">
    <property type="entry name" value="Isopropylmalate Dehydrogenase"/>
    <property type="match status" value="1"/>
</dbReference>
<dbReference type="GO" id="GO:0050570">
    <property type="term" value="F:4-hydroxythreonine-4-phosphate dehydrogenase activity"/>
    <property type="evidence" value="ECO:0007669"/>
    <property type="project" value="UniProtKB-EC"/>
</dbReference>
<dbReference type="NCBIfam" id="TIGR00557">
    <property type="entry name" value="pdxA"/>
    <property type="match status" value="1"/>
</dbReference>
<evidence type="ECO:0000256" key="3">
    <source>
        <dbReference type="ARBA" id="ARBA00023027"/>
    </source>
</evidence>
<dbReference type="PANTHER" id="PTHR30004">
    <property type="entry name" value="4-HYDROXYTHREONINE-4-PHOSPHATE DEHYDROGENASE"/>
    <property type="match status" value="1"/>
</dbReference>
<evidence type="ECO:0000256" key="2">
    <source>
        <dbReference type="ARBA" id="ARBA00023002"/>
    </source>
</evidence>
<name>A0ABS3PY66_9FLAO</name>
<proteinExistence type="predicted"/>
<accession>A0ABS3PY66</accession>
<evidence type="ECO:0000313" key="5">
    <source>
        <dbReference type="Proteomes" id="UP000681610"/>
    </source>
</evidence>
<keyword evidence="5" id="KW-1185">Reference proteome</keyword>
<dbReference type="RefSeq" id="WP_208058799.1">
    <property type="nucleotide sequence ID" value="NZ_JAGDYP010000005.1"/>
</dbReference>